<name>A0ABP8ZFT3_9ACTN</name>
<dbReference type="PROSITE" id="PS00455">
    <property type="entry name" value="AMP_BINDING"/>
    <property type="match status" value="1"/>
</dbReference>
<gene>
    <name evidence="3" type="ORF">GCM10023217_29220</name>
</gene>
<keyword evidence="4" id="KW-1185">Reference proteome</keyword>
<organism evidence="3 4">
    <name type="scientific">Gordonia alkaliphila</name>
    <dbReference type="NCBI Taxonomy" id="1053547"/>
    <lineage>
        <taxon>Bacteria</taxon>
        <taxon>Bacillati</taxon>
        <taxon>Actinomycetota</taxon>
        <taxon>Actinomycetes</taxon>
        <taxon>Mycobacteriales</taxon>
        <taxon>Gordoniaceae</taxon>
        <taxon>Gordonia</taxon>
    </lineage>
</organism>
<dbReference type="PANTHER" id="PTHR43767:SF1">
    <property type="entry name" value="NONRIBOSOMAL PEPTIDE SYNTHASE PES1 (EUROFUNG)-RELATED"/>
    <property type="match status" value="1"/>
</dbReference>
<dbReference type="Pfam" id="PF13193">
    <property type="entry name" value="AMP-binding_C"/>
    <property type="match status" value="1"/>
</dbReference>
<dbReference type="PANTHER" id="PTHR43767">
    <property type="entry name" value="LONG-CHAIN-FATTY-ACID--COA LIGASE"/>
    <property type="match status" value="1"/>
</dbReference>
<dbReference type="RefSeq" id="WP_246992548.1">
    <property type="nucleotide sequence ID" value="NZ_BAABIE010000015.1"/>
</dbReference>
<proteinExistence type="predicted"/>
<dbReference type="InterPro" id="IPR025110">
    <property type="entry name" value="AMP-bd_C"/>
</dbReference>
<dbReference type="Gene3D" id="3.30.300.30">
    <property type="match status" value="1"/>
</dbReference>
<dbReference type="Gene3D" id="3.40.50.12780">
    <property type="entry name" value="N-terminal domain of ligase-like"/>
    <property type="match status" value="1"/>
</dbReference>
<comment type="caution">
    <text evidence="3">The sequence shown here is derived from an EMBL/GenBank/DDBJ whole genome shotgun (WGS) entry which is preliminary data.</text>
</comment>
<evidence type="ECO:0000259" key="2">
    <source>
        <dbReference type="Pfam" id="PF13193"/>
    </source>
</evidence>
<dbReference type="EMBL" id="BAABIE010000015">
    <property type="protein sequence ID" value="GAA4755650.1"/>
    <property type="molecule type" value="Genomic_DNA"/>
</dbReference>
<evidence type="ECO:0000313" key="3">
    <source>
        <dbReference type="EMBL" id="GAA4755650.1"/>
    </source>
</evidence>
<dbReference type="Proteomes" id="UP001500822">
    <property type="component" value="Unassembled WGS sequence"/>
</dbReference>
<evidence type="ECO:0000313" key="4">
    <source>
        <dbReference type="Proteomes" id="UP001500822"/>
    </source>
</evidence>
<dbReference type="InterPro" id="IPR050237">
    <property type="entry name" value="ATP-dep_AMP-bd_enzyme"/>
</dbReference>
<dbReference type="Pfam" id="PF00501">
    <property type="entry name" value="AMP-binding"/>
    <property type="match status" value="1"/>
</dbReference>
<protein>
    <recommendedName>
        <fullName evidence="5">Acyl-CoA synthetase</fullName>
    </recommendedName>
</protein>
<dbReference type="InterPro" id="IPR045851">
    <property type="entry name" value="AMP-bd_C_sf"/>
</dbReference>
<dbReference type="InterPro" id="IPR000873">
    <property type="entry name" value="AMP-dep_synth/lig_dom"/>
</dbReference>
<evidence type="ECO:0000259" key="1">
    <source>
        <dbReference type="Pfam" id="PF00501"/>
    </source>
</evidence>
<feature type="domain" description="AMP-dependent synthetase/ligase" evidence="1">
    <location>
        <begin position="32"/>
        <end position="423"/>
    </location>
</feature>
<accession>A0ABP8ZFT3</accession>
<evidence type="ECO:0008006" key="5">
    <source>
        <dbReference type="Google" id="ProtNLM"/>
    </source>
</evidence>
<dbReference type="SUPFAM" id="SSF56801">
    <property type="entry name" value="Acetyl-CoA synthetase-like"/>
    <property type="match status" value="1"/>
</dbReference>
<reference evidence="4" key="1">
    <citation type="journal article" date="2019" name="Int. J. Syst. Evol. Microbiol.">
        <title>The Global Catalogue of Microorganisms (GCM) 10K type strain sequencing project: providing services to taxonomists for standard genome sequencing and annotation.</title>
        <authorList>
            <consortium name="The Broad Institute Genomics Platform"/>
            <consortium name="The Broad Institute Genome Sequencing Center for Infectious Disease"/>
            <person name="Wu L."/>
            <person name="Ma J."/>
        </authorList>
    </citation>
    <scope>NUCLEOTIDE SEQUENCE [LARGE SCALE GENOMIC DNA]</scope>
    <source>
        <strain evidence="4">JCM 18077</strain>
    </source>
</reference>
<dbReference type="InterPro" id="IPR042099">
    <property type="entry name" value="ANL_N_sf"/>
</dbReference>
<sequence length="555" mass="58486">MTGYDDKPWLAAYPPGRPPHLRRAFSTALDMFDAAVRSAPDAAAIHYFDRSLRWAEVDRAAEAVASLLIARGFAPGDRLALCLQNNPAFVVGLVAAWKAGGTAVSLSPMSTEADLARSFAAFTPSALLVLDDLYVDRIRPILDTGDTGVAVVVTTSGLDGQTEDDPRIFADVDRRRPADTVDLAALVDAHLPGPGVLAALAQRRVGPSDVAVLAATSGTTGPAKGAQLTHANLAFSAQVYLDWSGLAPGEPVLGLAPVFHVTGLVGGVCLAMIAASPLVLTHRFEPAVIAAAAARRRPVFCAAVITAYIALADSPDVDAADLASLRLRYSGGAPIDPDVADRLEERLGGYIHNIYGQTETTSPSHAVPPGTRAPIDPDSGVLSVGVPVFDTVVRVIDDDGADLPVGEIGELVTTGPQVIPGYWHDPVATADAFIGGALRTGDVGFMDADGWFYVVDRKKDQINAAGYKVWPSEVERLLAGHPDVEEAAVIGIPDEYRGETVKAFVVPRPGSTLDVDAVIAYCRANLTAYKYPREVEMVAALPRTATGKVLRRALR</sequence>
<dbReference type="InterPro" id="IPR020845">
    <property type="entry name" value="AMP-binding_CS"/>
</dbReference>
<feature type="domain" description="AMP-binding enzyme C-terminal" evidence="2">
    <location>
        <begin position="473"/>
        <end position="548"/>
    </location>
</feature>